<comment type="subcellular location">
    <subcellularLocation>
        <location evidence="1">Membrane</location>
        <topology evidence="1">Multi-pass membrane protein</topology>
    </subcellularLocation>
</comment>
<comment type="similarity">
    <text evidence="5">Belongs to the BI1 family.</text>
</comment>
<evidence type="ECO:0000256" key="1">
    <source>
        <dbReference type="ARBA" id="ARBA00004141"/>
    </source>
</evidence>
<accession>B9GSJ6</accession>
<proteinExistence type="inferred from homology"/>
<comment type="caution">
    <text evidence="5">Lacks conserved residue(s) required for the propagation of feature annotation.</text>
</comment>
<dbReference type="GO" id="GO:0016020">
    <property type="term" value="C:membrane"/>
    <property type="evidence" value="ECO:0000318"/>
    <property type="project" value="GO_Central"/>
</dbReference>
<organism evidence="6 7">
    <name type="scientific">Populus trichocarpa</name>
    <name type="common">Western balsam poplar</name>
    <name type="synonym">Populus balsamifera subsp. trichocarpa</name>
    <dbReference type="NCBI Taxonomy" id="3694"/>
    <lineage>
        <taxon>Eukaryota</taxon>
        <taxon>Viridiplantae</taxon>
        <taxon>Streptophyta</taxon>
        <taxon>Embryophyta</taxon>
        <taxon>Tracheophyta</taxon>
        <taxon>Spermatophyta</taxon>
        <taxon>Magnoliopsida</taxon>
        <taxon>eudicotyledons</taxon>
        <taxon>Gunneridae</taxon>
        <taxon>Pentapetalae</taxon>
        <taxon>rosids</taxon>
        <taxon>fabids</taxon>
        <taxon>Malpighiales</taxon>
        <taxon>Salicaceae</taxon>
        <taxon>Saliceae</taxon>
        <taxon>Populus</taxon>
    </lineage>
</organism>
<sequence>MSTMWTNPWQKGDVEVETYPAVLDGPRNRWIFIRKVYIIIAIQLLVTVAVANTVVSVHPISSFILHTTAGLAVYCPLYYLHRLRPVNYLLLGIFTIALGPLVGLTCAFTSGVFAFDFES</sequence>
<dbReference type="InterPro" id="IPR006214">
    <property type="entry name" value="Bax_inhibitor_1-related"/>
</dbReference>
<dbReference type="HOGENOM" id="CLU_2065514_0_0_1"/>
<dbReference type="GO" id="GO:0030968">
    <property type="term" value="P:endoplasmic reticulum unfolded protein response"/>
    <property type="evidence" value="ECO:0000318"/>
    <property type="project" value="GO_Central"/>
</dbReference>
<reference evidence="6 7" key="1">
    <citation type="journal article" date="2006" name="Science">
        <title>The genome of black cottonwood, Populus trichocarpa (Torr. &amp; Gray).</title>
        <authorList>
            <person name="Tuskan G.A."/>
            <person name="Difazio S."/>
            <person name="Jansson S."/>
            <person name="Bohlmann J."/>
            <person name="Grigoriev I."/>
            <person name="Hellsten U."/>
            <person name="Putnam N."/>
            <person name="Ralph S."/>
            <person name="Rombauts S."/>
            <person name="Salamov A."/>
            <person name="Schein J."/>
            <person name="Sterck L."/>
            <person name="Aerts A."/>
            <person name="Bhalerao R.R."/>
            <person name="Bhalerao R.P."/>
            <person name="Blaudez D."/>
            <person name="Boerjan W."/>
            <person name="Brun A."/>
            <person name="Brunner A."/>
            <person name="Busov V."/>
            <person name="Campbell M."/>
            <person name="Carlson J."/>
            <person name="Chalot M."/>
            <person name="Chapman J."/>
            <person name="Chen G.L."/>
            <person name="Cooper D."/>
            <person name="Coutinho P.M."/>
            <person name="Couturier J."/>
            <person name="Covert S."/>
            <person name="Cronk Q."/>
            <person name="Cunningham R."/>
            <person name="Davis J."/>
            <person name="Degroeve S."/>
            <person name="Dejardin A."/>
            <person name="Depamphilis C."/>
            <person name="Detter J."/>
            <person name="Dirks B."/>
            <person name="Dubchak I."/>
            <person name="Duplessis S."/>
            <person name="Ehlting J."/>
            <person name="Ellis B."/>
            <person name="Gendler K."/>
            <person name="Goodstein D."/>
            <person name="Gribskov M."/>
            <person name="Grimwood J."/>
            <person name="Groover A."/>
            <person name="Gunter L."/>
            <person name="Hamberger B."/>
            <person name="Heinze B."/>
            <person name="Helariutta Y."/>
            <person name="Henrissat B."/>
            <person name="Holligan D."/>
            <person name="Holt R."/>
            <person name="Huang W."/>
            <person name="Islam-Faridi N."/>
            <person name="Jones S."/>
            <person name="Jones-Rhoades M."/>
            <person name="Jorgensen R."/>
            <person name="Joshi C."/>
            <person name="Kangasjarvi J."/>
            <person name="Karlsson J."/>
            <person name="Kelleher C."/>
            <person name="Kirkpatrick R."/>
            <person name="Kirst M."/>
            <person name="Kohler A."/>
            <person name="Kalluri U."/>
            <person name="Larimer F."/>
            <person name="Leebens-Mack J."/>
            <person name="Leple J.C."/>
            <person name="Locascio P."/>
            <person name="Lou Y."/>
            <person name="Lucas S."/>
            <person name="Martin F."/>
            <person name="Montanini B."/>
            <person name="Napoli C."/>
            <person name="Nelson D.R."/>
            <person name="Nelson C."/>
            <person name="Nieminen K."/>
            <person name="Nilsson O."/>
            <person name="Pereda V."/>
            <person name="Peter G."/>
            <person name="Philippe R."/>
            <person name="Pilate G."/>
            <person name="Poliakov A."/>
            <person name="Razumovskaya J."/>
            <person name="Richardson P."/>
            <person name="Rinaldi C."/>
            <person name="Ritland K."/>
            <person name="Rouze P."/>
            <person name="Ryaboy D."/>
            <person name="Schmutz J."/>
            <person name="Schrader J."/>
            <person name="Segerman B."/>
            <person name="Shin H."/>
            <person name="Siddiqui A."/>
            <person name="Sterky F."/>
            <person name="Terry A."/>
            <person name="Tsai C.J."/>
            <person name="Uberbacher E."/>
            <person name="Unneberg P."/>
            <person name="Vahala J."/>
            <person name="Wall K."/>
            <person name="Wessler S."/>
            <person name="Yang G."/>
            <person name="Yin T."/>
            <person name="Douglas C."/>
            <person name="Marra M."/>
            <person name="Sandberg G."/>
            <person name="Van de Peer Y."/>
            <person name="Rokhsar D."/>
        </authorList>
    </citation>
    <scope>NUCLEOTIDE SEQUENCE [LARGE SCALE GENOMIC DNA]</scope>
    <source>
        <strain evidence="7">cv. Nisqually</strain>
    </source>
</reference>
<dbReference type="GO" id="GO:0005262">
    <property type="term" value="F:calcium channel activity"/>
    <property type="evidence" value="ECO:0000318"/>
    <property type="project" value="GO_Central"/>
</dbReference>
<evidence type="ECO:0000256" key="2">
    <source>
        <dbReference type="ARBA" id="ARBA00022692"/>
    </source>
</evidence>
<dbReference type="PANTHER" id="PTHR23291">
    <property type="entry name" value="BAX INHIBITOR-RELATED"/>
    <property type="match status" value="1"/>
</dbReference>
<keyword evidence="3 5" id="KW-1133">Transmembrane helix</keyword>
<evidence type="ECO:0000256" key="3">
    <source>
        <dbReference type="ARBA" id="ARBA00022989"/>
    </source>
</evidence>
<keyword evidence="2 5" id="KW-0812">Transmembrane</keyword>
<evidence type="ECO:0000313" key="7">
    <source>
        <dbReference type="Proteomes" id="UP000006729"/>
    </source>
</evidence>
<dbReference type="InParanoid" id="B9GSJ6"/>
<keyword evidence="7" id="KW-1185">Reference proteome</keyword>
<keyword evidence="4 5" id="KW-0472">Membrane</keyword>
<feature type="transmembrane region" description="Helical" evidence="5">
    <location>
        <begin position="36"/>
        <end position="57"/>
    </location>
</feature>
<dbReference type="STRING" id="3694.B9GSJ6"/>
<dbReference type="PANTHER" id="PTHR23291:SF107">
    <property type="entry name" value="PROTEIN LIFEGUARD 2"/>
    <property type="match status" value="1"/>
</dbReference>
<evidence type="ECO:0000313" key="6">
    <source>
        <dbReference type="EMBL" id="PNT47862.1"/>
    </source>
</evidence>
<evidence type="ECO:0000256" key="4">
    <source>
        <dbReference type="ARBA" id="ARBA00023136"/>
    </source>
</evidence>
<protein>
    <submittedName>
        <fullName evidence="6">Uncharacterized protein</fullName>
    </submittedName>
</protein>
<evidence type="ECO:0000256" key="5">
    <source>
        <dbReference type="RuleBase" id="RU004379"/>
    </source>
</evidence>
<dbReference type="Proteomes" id="UP000006729">
    <property type="component" value="Chromosome 2"/>
</dbReference>
<gene>
    <name evidence="6" type="ORF">POPTR_002G049100</name>
</gene>
<name>B9GSJ6_POPTR</name>
<dbReference type="EMBL" id="CM009291">
    <property type="protein sequence ID" value="PNT47862.1"/>
    <property type="molecule type" value="Genomic_DNA"/>
</dbReference>
<feature type="transmembrane region" description="Helical" evidence="5">
    <location>
        <begin position="88"/>
        <end position="115"/>
    </location>
</feature>
<dbReference type="AlphaFoldDB" id="B9GSJ6"/>
<dbReference type="eggNOG" id="KOG2322">
    <property type="taxonomic scope" value="Eukaryota"/>
</dbReference>
<feature type="transmembrane region" description="Helical" evidence="5">
    <location>
        <begin position="63"/>
        <end position="81"/>
    </location>
</feature>